<protein>
    <submittedName>
        <fullName evidence="1">Uncharacterized protein</fullName>
    </submittedName>
</protein>
<proteinExistence type="predicted"/>
<sequence length="412" mass="47227">MSKIVKISDIKEPQSYSYDARMMVYCYVLYIEPRIGKGPFRLFITDFSTNNCVYNGYSNIQVMEAFDLSPDQMFQVDVYDERMKEFLLSYSRVKGEVLNIPAGESVNLSELGIIALIHFKPKMYNNSLEGKAIEIEVLNKNYISNNSSSPKLNDLCREISNKFPKDKKKILTTILPLQFYDLNLLKEDEVPPDNSQLYRSSQIQVENTVNNISTGYGKGFYVKDEVNEMVPGNAYLDDMVDDPDNSSHSFDNARILPGQSRKRDETSSLGIYSDNSFTVEDICKMDLTVDNMVYPITAILMDTIPSDLSHLIVKCCEMVHGKLKLSDPILRPLEMIFCSHPATFLNNMNSLRVFIEPEQFLDLLDTPIELLYAKPELIQQKLESIKRKKSQYNIYKKKIVLGDSSIVIWCTK</sequence>
<dbReference type="Proteomes" id="UP001152531">
    <property type="component" value="Unassembled WGS sequence"/>
</dbReference>
<keyword evidence="2" id="KW-1185">Reference proteome</keyword>
<dbReference type="EMBL" id="CALSDN010000020">
    <property type="protein sequence ID" value="CAH6723814.1"/>
    <property type="molecule type" value="Genomic_DNA"/>
</dbReference>
<evidence type="ECO:0000313" key="2">
    <source>
        <dbReference type="Proteomes" id="UP001152531"/>
    </source>
</evidence>
<comment type="caution">
    <text evidence="1">The sequence shown here is derived from an EMBL/GenBank/DDBJ whole genome shotgun (WGS) entry which is preliminary data.</text>
</comment>
<accession>A0ACA9YFE9</accession>
<reference evidence="1" key="1">
    <citation type="submission" date="2022-06" db="EMBL/GenBank/DDBJ databases">
        <authorList>
            <person name="Legras J.-L."/>
            <person name="Devillers H."/>
            <person name="Grondin C."/>
        </authorList>
    </citation>
    <scope>NUCLEOTIDE SEQUENCE</scope>
    <source>
        <strain evidence="1">CLIB 1444</strain>
    </source>
</reference>
<organism evidence="1 2">
    <name type="scientific">[Candida] jaroonii</name>
    <dbReference type="NCBI Taxonomy" id="467808"/>
    <lineage>
        <taxon>Eukaryota</taxon>
        <taxon>Fungi</taxon>
        <taxon>Dikarya</taxon>
        <taxon>Ascomycota</taxon>
        <taxon>Saccharomycotina</taxon>
        <taxon>Pichiomycetes</taxon>
        <taxon>Debaryomycetaceae</taxon>
        <taxon>Yamadazyma</taxon>
    </lineage>
</organism>
<evidence type="ECO:0000313" key="1">
    <source>
        <dbReference type="EMBL" id="CAH6723814.1"/>
    </source>
</evidence>
<gene>
    <name evidence="1" type="ORF">CLIB1444_20S01332</name>
</gene>
<name>A0ACA9YFE9_9ASCO</name>